<accession>A0A2Z7AUQ3</accession>
<organism evidence="1 2">
    <name type="scientific">Dorcoceras hygrometricum</name>
    <dbReference type="NCBI Taxonomy" id="472368"/>
    <lineage>
        <taxon>Eukaryota</taxon>
        <taxon>Viridiplantae</taxon>
        <taxon>Streptophyta</taxon>
        <taxon>Embryophyta</taxon>
        <taxon>Tracheophyta</taxon>
        <taxon>Spermatophyta</taxon>
        <taxon>Magnoliopsida</taxon>
        <taxon>eudicotyledons</taxon>
        <taxon>Gunneridae</taxon>
        <taxon>Pentapetalae</taxon>
        <taxon>asterids</taxon>
        <taxon>lamiids</taxon>
        <taxon>Lamiales</taxon>
        <taxon>Gesneriaceae</taxon>
        <taxon>Didymocarpoideae</taxon>
        <taxon>Trichosporeae</taxon>
        <taxon>Loxocarpinae</taxon>
        <taxon>Dorcoceras</taxon>
    </lineage>
</organism>
<name>A0A2Z7AUQ3_9LAMI</name>
<proteinExistence type="predicted"/>
<gene>
    <name evidence="1" type="ORF">F511_17249</name>
</gene>
<keyword evidence="2" id="KW-1185">Reference proteome</keyword>
<dbReference type="Proteomes" id="UP000250235">
    <property type="component" value="Unassembled WGS sequence"/>
</dbReference>
<dbReference type="AlphaFoldDB" id="A0A2Z7AUQ3"/>
<protein>
    <submittedName>
        <fullName evidence="1">Uncharacterized protein</fullName>
    </submittedName>
</protein>
<evidence type="ECO:0000313" key="2">
    <source>
        <dbReference type="Proteomes" id="UP000250235"/>
    </source>
</evidence>
<evidence type="ECO:0000313" key="1">
    <source>
        <dbReference type="EMBL" id="KZV25614.1"/>
    </source>
</evidence>
<reference evidence="1 2" key="1">
    <citation type="journal article" date="2015" name="Proc. Natl. Acad. Sci. U.S.A.">
        <title>The resurrection genome of Boea hygrometrica: A blueprint for survival of dehydration.</title>
        <authorList>
            <person name="Xiao L."/>
            <person name="Yang G."/>
            <person name="Zhang L."/>
            <person name="Yang X."/>
            <person name="Zhao S."/>
            <person name="Ji Z."/>
            <person name="Zhou Q."/>
            <person name="Hu M."/>
            <person name="Wang Y."/>
            <person name="Chen M."/>
            <person name="Xu Y."/>
            <person name="Jin H."/>
            <person name="Xiao X."/>
            <person name="Hu G."/>
            <person name="Bao F."/>
            <person name="Hu Y."/>
            <person name="Wan P."/>
            <person name="Li L."/>
            <person name="Deng X."/>
            <person name="Kuang T."/>
            <person name="Xiang C."/>
            <person name="Zhu J.K."/>
            <person name="Oliver M.J."/>
            <person name="He Y."/>
        </authorList>
    </citation>
    <scope>NUCLEOTIDE SEQUENCE [LARGE SCALE GENOMIC DNA]</scope>
    <source>
        <strain evidence="2">cv. XS01</strain>
    </source>
</reference>
<dbReference type="EMBL" id="KV011850">
    <property type="protein sequence ID" value="KZV25614.1"/>
    <property type="molecule type" value="Genomic_DNA"/>
</dbReference>
<sequence length="58" mass="6582">MGCYASSAGIRSAGCIMLVNQLQVQRDEVQNGSSADQVQQYLFRRVDRLRETYGRQDL</sequence>